<sequence>MSKDESTLKSLLKEFPFFKNIQHRTNAVAQHRQEQDFNEPISILEDDTKVVVTSGCPILFASYNNTYLSHPSKFDPDKAAAGHQAIRLRLWGQSIFCIQGGIQPWNSVVFSEQETLGQVILRLMRVFRDGTTYFPMTFGRSSHYPSGFWIPAPNNILVITQHCFELQDVPTDCYPIPTPPERLLQWTQTETLIRVFKIPPNRQVDFHTGIMQAYNSPPSEN</sequence>
<comment type="caution">
    <text evidence="1">The sequence shown here is derived from an EMBL/GenBank/DDBJ whole genome shotgun (WGS) entry which is preliminary data.</text>
</comment>
<evidence type="ECO:0000313" key="2">
    <source>
        <dbReference type="Proteomes" id="UP000178085"/>
    </source>
</evidence>
<dbReference type="EMBL" id="METD01000001">
    <property type="protein sequence ID" value="OGB73742.1"/>
    <property type="molecule type" value="Genomic_DNA"/>
</dbReference>
<reference evidence="1 2" key="1">
    <citation type="journal article" date="2016" name="Nat. Commun.">
        <title>Thousands of microbial genomes shed light on interconnected biogeochemical processes in an aquifer system.</title>
        <authorList>
            <person name="Anantharaman K."/>
            <person name="Brown C.T."/>
            <person name="Hug L.A."/>
            <person name="Sharon I."/>
            <person name="Castelle C.J."/>
            <person name="Probst A.J."/>
            <person name="Thomas B.C."/>
            <person name="Singh A."/>
            <person name="Wilkins M.J."/>
            <person name="Karaoz U."/>
            <person name="Brodie E.L."/>
            <person name="Williams K.H."/>
            <person name="Hubbard S.S."/>
            <person name="Banfield J.F."/>
        </authorList>
    </citation>
    <scope>NUCLEOTIDE SEQUENCE [LARGE SCALE GENOMIC DNA]</scope>
</reference>
<proteinExistence type="predicted"/>
<organism evidence="1 2">
    <name type="scientific">candidate division Kazan bacterium RIFCSPLOWO2_01_FULL_45_19</name>
    <dbReference type="NCBI Taxonomy" id="1798538"/>
    <lineage>
        <taxon>Bacteria</taxon>
        <taxon>Bacteria division Kazan-3B-28</taxon>
    </lineage>
</organism>
<protein>
    <submittedName>
        <fullName evidence="1">Uncharacterized protein</fullName>
    </submittedName>
</protein>
<gene>
    <name evidence="1" type="ORF">A3K51_02825</name>
</gene>
<accession>A0A1F4NS67</accession>
<evidence type="ECO:0000313" key="1">
    <source>
        <dbReference type="EMBL" id="OGB73742.1"/>
    </source>
</evidence>
<name>A0A1F4NS67_UNCK3</name>
<dbReference type="Proteomes" id="UP000178085">
    <property type="component" value="Unassembled WGS sequence"/>
</dbReference>
<dbReference type="AlphaFoldDB" id="A0A1F4NS67"/>